<organism evidence="1">
    <name type="scientific">Arundo donax</name>
    <name type="common">Giant reed</name>
    <name type="synonym">Donax arundinaceus</name>
    <dbReference type="NCBI Taxonomy" id="35708"/>
    <lineage>
        <taxon>Eukaryota</taxon>
        <taxon>Viridiplantae</taxon>
        <taxon>Streptophyta</taxon>
        <taxon>Embryophyta</taxon>
        <taxon>Tracheophyta</taxon>
        <taxon>Spermatophyta</taxon>
        <taxon>Magnoliopsida</taxon>
        <taxon>Liliopsida</taxon>
        <taxon>Poales</taxon>
        <taxon>Poaceae</taxon>
        <taxon>PACMAD clade</taxon>
        <taxon>Arundinoideae</taxon>
        <taxon>Arundineae</taxon>
        <taxon>Arundo</taxon>
    </lineage>
</organism>
<proteinExistence type="predicted"/>
<dbReference type="AlphaFoldDB" id="A0A0A9H4K0"/>
<accession>A0A0A9H4K0</accession>
<name>A0A0A9H4K0_ARUDO</name>
<reference evidence="1" key="2">
    <citation type="journal article" date="2015" name="Data Brief">
        <title>Shoot transcriptome of the giant reed, Arundo donax.</title>
        <authorList>
            <person name="Barrero R.A."/>
            <person name="Guerrero F.D."/>
            <person name="Moolhuijzen P."/>
            <person name="Goolsby J.A."/>
            <person name="Tidwell J."/>
            <person name="Bellgard S.E."/>
            <person name="Bellgard M.I."/>
        </authorList>
    </citation>
    <scope>NUCLEOTIDE SEQUENCE</scope>
    <source>
        <tissue evidence="1">Shoot tissue taken approximately 20 cm above the soil surface</tissue>
    </source>
</reference>
<protein>
    <submittedName>
        <fullName evidence="1">Uncharacterized protein</fullName>
    </submittedName>
</protein>
<sequence length="51" mass="5844">MLVILIFVNTVVIDKRIYILCAWIHTWYAEVAAPKMKSGGKEFLLMMCLLG</sequence>
<dbReference type="EMBL" id="GBRH01167167">
    <property type="protein sequence ID" value="JAE30729.1"/>
    <property type="molecule type" value="Transcribed_RNA"/>
</dbReference>
<reference evidence="1" key="1">
    <citation type="submission" date="2014-09" db="EMBL/GenBank/DDBJ databases">
        <authorList>
            <person name="Magalhaes I.L.F."/>
            <person name="Oliveira U."/>
            <person name="Santos F.R."/>
            <person name="Vidigal T.H.D.A."/>
            <person name="Brescovit A.D."/>
            <person name="Santos A.J."/>
        </authorList>
    </citation>
    <scope>NUCLEOTIDE SEQUENCE</scope>
    <source>
        <tissue evidence="1">Shoot tissue taken approximately 20 cm above the soil surface</tissue>
    </source>
</reference>
<evidence type="ECO:0000313" key="1">
    <source>
        <dbReference type="EMBL" id="JAE30729.1"/>
    </source>
</evidence>